<proteinExistence type="predicted"/>
<evidence type="ECO:0000313" key="2">
    <source>
        <dbReference type="EMBL" id="OXA49881.1"/>
    </source>
</evidence>
<keyword evidence="1" id="KW-0812">Transmembrane</keyword>
<dbReference type="Proteomes" id="UP000198287">
    <property type="component" value="Unassembled WGS sequence"/>
</dbReference>
<comment type="caution">
    <text evidence="2">The sequence shown here is derived from an EMBL/GenBank/DDBJ whole genome shotgun (WGS) entry which is preliminary data.</text>
</comment>
<dbReference type="AlphaFoldDB" id="A0A226DYV9"/>
<keyword evidence="1" id="KW-0472">Membrane</keyword>
<reference evidence="2 3" key="1">
    <citation type="submission" date="2015-12" db="EMBL/GenBank/DDBJ databases">
        <title>The genome of Folsomia candida.</title>
        <authorList>
            <person name="Faddeeva A."/>
            <person name="Derks M.F."/>
            <person name="Anvar Y."/>
            <person name="Smit S."/>
            <person name="Van Straalen N."/>
            <person name="Roelofs D."/>
        </authorList>
    </citation>
    <scope>NUCLEOTIDE SEQUENCE [LARGE SCALE GENOMIC DNA]</scope>
    <source>
        <strain evidence="2 3">VU population</strain>
        <tissue evidence="2">Whole body</tissue>
    </source>
</reference>
<keyword evidence="1" id="KW-1133">Transmembrane helix</keyword>
<name>A0A226DYV9_FOLCA</name>
<dbReference type="EMBL" id="LNIX01000010">
    <property type="protein sequence ID" value="OXA49881.1"/>
    <property type="molecule type" value="Genomic_DNA"/>
</dbReference>
<accession>A0A226DYV9</accession>
<protein>
    <submittedName>
        <fullName evidence="2">Uncharacterized protein</fullName>
    </submittedName>
</protein>
<organism evidence="2 3">
    <name type="scientific">Folsomia candida</name>
    <name type="common">Springtail</name>
    <dbReference type="NCBI Taxonomy" id="158441"/>
    <lineage>
        <taxon>Eukaryota</taxon>
        <taxon>Metazoa</taxon>
        <taxon>Ecdysozoa</taxon>
        <taxon>Arthropoda</taxon>
        <taxon>Hexapoda</taxon>
        <taxon>Collembola</taxon>
        <taxon>Entomobryomorpha</taxon>
        <taxon>Isotomoidea</taxon>
        <taxon>Isotomidae</taxon>
        <taxon>Proisotominae</taxon>
        <taxon>Folsomia</taxon>
    </lineage>
</organism>
<feature type="transmembrane region" description="Helical" evidence="1">
    <location>
        <begin position="7"/>
        <end position="27"/>
    </location>
</feature>
<keyword evidence="3" id="KW-1185">Reference proteome</keyword>
<sequence>MRFKQPIILVVLLTTSLLILSIPFWIFDLNNNTPIVLRCDLNTSVENLIEEFKQEGKNFTVPEFLHLYGEVTKFHFDNRNSSDYNDLIPYIVYNSTFYDLTPNSVIMIYYTCINNTKEQRHSLHGHLQLCYVLLEAIHRTGRLIYLAYFVEDKGAGNKYIYNANYLESCAKFGKEINLLAPVILKQQ</sequence>
<evidence type="ECO:0000313" key="3">
    <source>
        <dbReference type="Proteomes" id="UP000198287"/>
    </source>
</evidence>
<gene>
    <name evidence="2" type="ORF">Fcan01_15939</name>
</gene>
<evidence type="ECO:0000256" key="1">
    <source>
        <dbReference type="SAM" id="Phobius"/>
    </source>
</evidence>